<dbReference type="OrthoDB" id="2281143at2759"/>
<sequence>MNQFIAQHYQNFDPIKFLEATCSTVSRELATYKFKSAIDQLSYSSEALRRWCANVKNSNYEILQIDETLAYWTMRSKSTRILIQNLNRSETETAAATRALASTSYMQSKLTRITSMKRKAEEPKYEVDSLKFNDVSVVTTVALELL</sequence>
<keyword evidence="2" id="KW-1185">Reference proteome</keyword>
<protein>
    <submittedName>
        <fullName evidence="1">Uncharacterized protein</fullName>
    </submittedName>
</protein>
<name>A0A0B7N7Z1_9FUNG</name>
<evidence type="ECO:0000313" key="1">
    <source>
        <dbReference type="EMBL" id="CEP14513.1"/>
    </source>
</evidence>
<organism evidence="1 2">
    <name type="scientific">Parasitella parasitica</name>
    <dbReference type="NCBI Taxonomy" id="35722"/>
    <lineage>
        <taxon>Eukaryota</taxon>
        <taxon>Fungi</taxon>
        <taxon>Fungi incertae sedis</taxon>
        <taxon>Mucoromycota</taxon>
        <taxon>Mucoromycotina</taxon>
        <taxon>Mucoromycetes</taxon>
        <taxon>Mucorales</taxon>
        <taxon>Mucorineae</taxon>
        <taxon>Mucoraceae</taxon>
        <taxon>Parasitella</taxon>
    </lineage>
</organism>
<gene>
    <name evidence="1" type="primary">PARPA_08696.1 scaffold 33736</name>
</gene>
<proteinExistence type="predicted"/>
<accession>A0A0B7N7Z1</accession>
<reference evidence="1 2" key="1">
    <citation type="submission" date="2014-09" db="EMBL/GenBank/DDBJ databases">
        <authorList>
            <person name="Ellenberger Sabrina"/>
        </authorList>
    </citation>
    <scope>NUCLEOTIDE SEQUENCE [LARGE SCALE GENOMIC DNA]</scope>
    <source>
        <strain evidence="1 2">CBS 412.66</strain>
    </source>
</reference>
<dbReference type="Proteomes" id="UP000054107">
    <property type="component" value="Unassembled WGS sequence"/>
</dbReference>
<dbReference type="EMBL" id="LN731291">
    <property type="protein sequence ID" value="CEP14513.1"/>
    <property type="molecule type" value="Genomic_DNA"/>
</dbReference>
<dbReference type="AlphaFoldDB" id="A0A0B7N7Z1"/>
<evidence type="ECO:0000313" key="2">
    <source>
        <dbReference type="Proteomes" id="UP000054107"/>
    </source>
</evidence>